<dbReference type="SMART" id="SM00530">
    <property type="entry name" value="HTH_XRE"/>
    <property type="match status" value="1"/>
</dbReference>
<dbReference type="CDD" id="cd00093">
    <property type="entry name" value="HTH_XRE"/>
    <property type="match status" value="1"/>
</dbReference>
<feature type="domain" description="HTH cro/C1-type" evidence="1">
    <location>
        <begin position="17"/>
        <end position="71"/>
    </location>
</feature>
<evidence type="ECO:0000313" key="2">
    <source>
        <dbReference type="EMBL" id="MTD55390.1"/>
    </source>
</evidence>
<dbReference type="Gene3D" id="3.40.50.300">
    <property type="entry name" value="P-loop containing nucleotide triphosphate hydrolases"/>
    <property type="match status" value="1"/>
</dbReference>
<dbReference type="InterPro" id="IPR003593">
    <property type="entry name" value="AAA+_ATPase"/>
</dbReference>
<dbReference type="GO" id="GO:0043531">
    <property type="term" value="F:ADP binding"/>
    <property type="evidence" value="ECO:0007669"/>
    <property type="project" value="InterPro"/>
</dbReference>
<dbReference type="SUPFAM" id="SSF48452">
    <property type="entry name" value="TPR-like"/>
    <property type="match status" value="2"/>
</dbReference>
<dbReference type="Pfam" id="PF13560">
    <property type="entry name" value="HTH_31"/>
    <property type="match status" value="1"/>
</dbReference>
<dbReference type="InterPro" id="IPR011990">
    <property type="entry name" value="TPR-like_helical_dom_sf"/>
</dbReference>
<protein>
    <submittedName>
        <fullName evidence="2">Helix-turn-helix domain-containing protein</fullName>
    </submittedName>
</protein>
<proteinExistence type="predicted"/>
<organism evidence="2 3">
    <name type="scientific">Amycolatopsis pithecellobii</name>
    <dbReference type="NCBI Taxonomy" id="664692"/>
    <lineage>
        <taxon>Bacteria</taxon>
        <taxon>Bacillati</taxon>
        <taxon>Actinomycetota</taxon>
        <taxon>Actinomycetes</taxon>
        <taxon>Pseudonocardiales</taxon>
        <taxon>Pseudonocardiaceae</taxon>
        <taxon>Amycolatopsis</taxon>
    </lineage>
</organism>
<dbReference type="SUPFAM" id="SSF47413">
    <property type="entry name" value="lambda repressor-like DNA-binding domains"/>
    <property type="match status" value="1"/>
</dbReference>
<dbReference type="Pfam" id="PF00931">
    <property type="entry name" value="NB-ARC"/>
    <property type="match status" value="1"/>
</dbReference>
<dbReference type="Gene3D" id="1.25.40.10">
    <property type="entry name" value="Tetratricopeptide repeat domain"/>
    <property type="match status" value="2"/>
</dbReference>
<dbReference type="PANTHER" id="PTHR47691:SF3">
    <property type="entry name" value="HTH-TYPE TRANSCRIPTIONAL REGULATOR RV0890C-RELATED"/>
    <property type="match status" value="1"/>
</dbReference>
<dbReference type="GO" id="GO:0003677">
    <property type="term" value="F:DNA binding"/>
    <property type="evidence" value="ECO:0007669"/>
    <property type="project" value="InterPro"/>
</dbReference>
<dbReference type="PANTHER" id="PTHR47691">
    <property type="entry name" value="REGULATOR-RELATED"/>
    <property type="match status" value="1"/>
</dbReference>
<dbReference type="InterPro" id="IPR027417">
    <property type="entry name" value="P-loop_NTPase"/>
</dbReference>
<keyword evidence="3" id="KW-1185">Reference proteome</keyword>
<dbReference type="SUPFAM" id="SSF52540">
    <property type="entry name" value="P-loop containing nucleoside triphosphate hydrolases"/>
    <property type="match status" value="1"/>
</dbReference>
<comment type="caution">
    <text evidence="2">The sequence shown here is derived from an EMBL/GenBank/DDBJ whole genome shotgun (WGS) entry which is preliminary data.</text>
</comment>
<dbReference type="InterPro" id="IPR002182">
    <property type="entry name" value="NB-ARC"/>
</dbReference>
<dbReference type="SMART" id="SM00382">
    <property type="entry name" value="AAA"/>
    <property type="match status" value="1"/>
</dbReference>
<dbReference type="EMBL" id="WMBA01000020">
    <property type="protein sequence ID" value="MTD55390.1"/>
    <property type="molecule type" value="Genomic_DNA"/>
</dbReference>
<reference evidence="2 3" key="1">
    <citation type="submission" date="2019-11" db="EMBL/GenBank/DDBJ databases">
        <title>Draft genome of Amycolatopsis RM579.</title>
        <authorList>
            <person name="Duangmal K."/>
            <person name="Mingma R."/>
        </authorList>
    </citation>
    <scope>NUCLEOTIDE SEQUENCE [LARGE SCALE GENOMIC DNA]</scope>
    <source>
        <strain evidence="2 3">RM579</strain>
    </source>
</reference>
<dbReference type="Gene3D" id="1.10.260.40">
    <property type="entry name" value="lambda repressor-like DNA-binding domains"/>
    <property type="match status" value="1"/>
</dbReference>
<sequence>MCVSETTPDEPAFGELLLRLRRNAGLTQAELAEFSGLSVRALSDLERGRARAAQRRSTEALADALGLTGEVRTLFFGLSQHGRLRGARPTPVATAATVLPTAVPGLVGRAAELDRLRAAAIAATDIPGGVVVSIVGHPGVGKTALAATAAHELRDLFPDGCFSIDLRGMDDQPVTAQAALDILLRALGVPVQQIPVTVAEQTSLFRRLLADRRTMILLDNAADETQLRPLLARTTGCLTVITCRRALAGLESGRWIWLTELSRTDAASLIGTIIGADRIRAEPEAAAELAELCGNLPLAVRIAGNRLASRPNWSISHLVSLLRDEGTRLAALSAGDLRVRSAFEMSHRRLSDDARVVFRRVALLPGPDFGAEMAAVATNLPDAQVRQYIDELVDANLLQTSADDGRYSYHDLIRLFAAERLAVEESPTEQSRLRCRVVGHLVDNAVVAAGWAHPEAMVVPGAFSSREQAFDWLEREAWGWLAAQRLAARHGDHHRVIRLAEAMEWFSQLRRQHPWDEVFGLGLTAARDLGDRHAEAKLLNFTGWAQRACRQDAEAALVSHEKALSLARAIGDEQQETLALGHLGAVLRSLGRPGEALGYARMAASSAKLRFWAWQGFVRNEFGQALSAAGRIEEALAVHREVLADTELCRAEANPNTYLYFRALTFGFIGTDLGLTGDWPGAAAAYHTARTLLGETGDALAAAEAAYSEGKAWRAAGDYQRAIESLQTALGAFTGPVTRWERARTLAELAAVLELDGDGAAARDHRYDALVLCGQLDSEAAERLSAELAVVTTPAY</sequence>
<dbReference type="InterPro" id="IPR010982">
    <property type="entry name" value="Lambda_DNA-bd_dom_sf"/>
</dbReference>
<dbReference type="InterPro" id="IPR001387">
    <property type="entry name" value="Cro/C1-type_HTH"/>
</dbReference>
<name>A0A6N7Z4U0_9PSEU</name>
<dbReference type="PRINTS" id="PR00364">
    <property type="entry name" value="DISEASERSIST"/>
</dbReference>
<dbReference type="Proteomes" id="UP000440096">
    <property type="component" value="Unassembled WGS sequence"/>
</dbReference>
<accession>A0A6N7Z4U0</accession>
<dbReference type="AlphaFoldDB" id="A0A6N7Z4U0"/>
<evidence type="ECO:0000313" key="3">
    <source>
        <dbReference type="Proteomes" id="UP000440096"/>
    </source>
</evidence>
<dbReference type="PROSITE" id="PS50943">
    <property type="entry name" value="HTH_CROC1"/>
    <property type="match status" value="1"/>
</dbReference>
<evidence type="ECO:0000259" key="1">
    <source>
        <dbReference type="PROSITE" id="PS50943"/>
    </source>
</evidence>
<gene>
    <name evidence="2" type="ORF">GKO32_15590</name>
</gene>